<feature type="chain" id="PRO_5008260038" description="TonB-dependent receptor" evidence="5">
    <location>
        <begin position="27"/>
        <end position="1023"/>
    </location>
</feature>
<dbReference type="SUPFAM" id="SSF56935">
    <property type="entry name" value="Porins"/>
    <property type="match status" value="1"/>
</dbReference>
<evidence type="ECO:0000256" key="1">
    <source>
        <dbReference type="ARBA" id="ARBA00004442"/>
    </source>
</evidence>
<dbReference type="InterPro" id="IPR012910">
    <property type="entry name" value="Plug_dom"/>
</dbReference>
<keyword evidence="9" id="KW-1185">Reference proteome</keyword>
<name>A0A193LCI9_9GAMM</name>
<dbReference type="Pfam" id="PF07715">
    <property type="entry name" value="Plug"/>
    <property type="match status" value="1"/>
</dbReference>
<evidence type="ECO:0000256" key="2">
    <source>
        <dbReference type="ARBA" id="ARBA00023136"/>
    </source>
</evidence>
<dbReference type="InterPro" id="IPR036942">
    <property type="entry name" value="Beta-barrel_TonB_sf"/>
</dbReference>
<dbReference type="Proteomes" id="UP000092695">
    <property type="component" value="Chromosome"/>
</dbReference>
<evidence type="ECO:0000256" key="4">
    <source>
        <dbReference type="RuleBase" id="RU003357"/>
    </source>
</evidence>
<dbReference type="Gene3D" id="2.170.130.10">
    <property type="entry name" value="TonB-dependent receptor, plug domain"/>
    <property type="match status" value="1"/>
</dbReference>
<accession>A0A193LCI9</accession>
<keyword evidence="4" id="KW-0798">TonB box</keyword>
<keyword evidence="2 4" id="KW-0472">Membrane</keyword>
<comment type="subcellular location">
    <subcellularLocation>
        <location evidence="1 4">Cell outer membrane</location>
    </subcellularLocation>
</comment>
<protein>
    <recommendedName>
        <fullName evidence="10">TonB-dependent receptor</fullName>
    </recommendedName>
</protein>
<dbReference type="Pfam" id="PF00593">
    <property type="entry name" value="TonB_dep_Rec_b-barrel"/>
    <property type="match status" value="1"/>
</dbReference>
<dbReference type="InterPro" id="IPR037066">
    <property type="entry name" value="Plug_dom_sf"/>
</dbReference>
<dbReference type="RefSeq" id="WP_068612343.1">
    <property type="nucleotide sequence ID" value="NZ_CP016268.1"/>
</dbReference>
<organism evidence="8 9">
    <name type="scientific">Woeseia oceani</name>
    <dbReference type="NCBI Taxonomy" id="1548547"/>
    <lineage>
        <taxon>Bacteria</taxon>
        <taxon>Pseudomonadati</taxon>
        <taxon>Pseudomonadota</taxon>
        <taxon>Gammaproteobacteria</taxon>
        <taxon>Woeseiales</taxon>
        <taxon>Woeseiaceae</taxon>
        <taxon>Woeseia</taxon>
    </lineage>
</organism>
<dbReference type="EMBL" id="CP016268">
    <property type="protein sequence ID" value="ANO50183.1"/>
    <property type="molecule type" value="Genomic_DNA"/>
</dbReference>
<sequence length="1023" mass="112162">MVGLENLLRRIAVGTLTLFCAMQVNAQGAAAQGGEDDQELEEIVVTGSHIRGVQIDGILPVSVISSDDVDAIAPNSGAEMLTTMSQADVSLFEDIGSVDRASIQSARGDVAALNLRGMGSSNTLVLLNGRRIIQHPGTQFEGNVIATTVNTNTVPSRGVQRVEVLSDGASALYGTDATAGVVNTVLMKDFEGLTLSGRYGGAEGIDYTHRTLSAYWGKDFNQGRTNVSVSLNHFSQDGYLATEHDFSRSEDLRPLFEGTPWEGDLQLDNRATYTAWGTFRTIGNVPVSNADNRITTATGQFHIQPNTLPGCRADLPGDICMDDFGISRDQRLDSNPQRSMRPDLERINAFTFINHDLGNGLEFFGEAGTYRGVLERQIEPGWFAPSTTFTVGRNAYWNPFGREFLDDGSPNPNRLPGIDAPAEGLDIELSAYRTMDFGPRIYKVTNNSHRLLGGLRGEWGNWGWESAVLWSRADTEDRTNGISNVAFFEALNRTDATAYNPFNGFCNDDINGVNAVDCTPSPAATIDDITISAYRKNNTEMALADFKMSNGELWLIPGGYVGMALGAEVRRESFEEDRDPRMDGTITYTDTITGLFSDSDLLGMSSTPDFSGSRNIFSAYSELLIPIVSEGMDIPGIESLDMQLAARYEHYSDFGSVLKPKIAIGWHIIESLQIRGSYTEGFSAPALEVVNAPRIVRSSNGIEDNYRCQAGINNGLYADMGDCDLSYGVITPYIGNTNIGPEETTSYAFGMTYQPPFIEGMTLTLNRWAIEQEGIFGGIGVQDTAELDWATRLSTGEAYADVERAPVTQEDIDYYAGSGLEPAGEMLTINRRFLNLESRTTKGVDFGIDYRLNNLRIGDTKLGGMRIKLSAAYLETAYQNFTPLLQLIKDVSEANDSGILVTAAGELRGRDRRPAWRGTATITWWRENWGAGLFARYAGTVMDTSLELDGPELEYRHFMPGTTVNAHVDYRFRGGSFDGLTARIGARNLLDRDPPLADATFGYPAWMASPEGRYLYGQLTYRF</sequence>
<gene>
    <name evidence="8" type="ORF">BA177_02180</name>
</gene>
<evidence type="ECO:0000256" key="5">
    <source>
        <dbReference type="SAM" id="SignalP"/>
    </source>
</evidence>
<dbReference type="Gene3D" id="2.40.170.20">
    <property type="entry name" value="TonB-dependent receptor, beta-barrel domain"/>
    <property type="match status" value="1"/>
</dbReference>
<reference evidence="8 9" key="1">
    <citation type="submission" date="2016-06" db="EMBL/GenBank/DDBJ databases">
        <title>Complete genome sequence of a deep-branching marine Gamma Proteobacterium Woeseia oceani type strain XK5.</title>
        <authorList>
            <person name="Mu D."/>
            <person name="Du Z."/>
        </authorList>
    </citation>
    <scope>NUCLEOTIDE SEQUENCE [LARGE SCALE GENOMIC DNA]</scope>
    <source>
        <strain evidence="8 9">XK5</strain>
    </source>
</reference>
<dbReference type="AlphaFoldDB" id="A0A193LCI9"/>
<keyword evidence="3" id="KW-0998">Cell outer membrane</keyword>
<evidence type="ECO:0000313" key="9">
    <source>
        <dbReference type="Proteomes" id="UP000092695"/>
    </source>
</evidence>
<dbReference type="PANTHER" id="PTHR47234:SF2">
    <property type="entry name" value="TONB-DEPENDENT RECEPTOR"/>
    <property type="match status" value="1"/>
</dbReference>
<evidence type="ECO:0000259" key="7">
    <source>
        <dbReference type="Pfam" id="PF07715"/>
    </source>
</evidence>
<dbReference type="PANTHER" id="PTHR47234">
    <property type="match status" value="1"/>
</dbReference>
<dbReference type="GO" id="GO:0009279">
    <property type="term" value="C:cell outer membrane"/>
    <property type="evidence" value="ECO:0007669"/>
    <property type="project" value="UniProtKB-SubCell"/>
</dbReference>
<dbReference type="OrthoDB" id="9815954at2"/>
<dbReference type="STRING" id="1548547.BA177_02180"/>
<evidence type="ECO:0000256" key="3">
    <source>
        <dbReference type="ARBA" id="ARBA00023237"/>
    </source>
</evidence>
<comment type="similarity">
    <text evidence="4">Belongs to the TonB-dependent receptor family.</text>
</comment>
<proteinExistence type="inferred from homology"/>
<dbReference type="KEGG" id="woc:BA177_02180"/>
<feature type="signal peptide" evidence="5">
    <location>
        <begin position="1"/>
        <end position="26"/>
    </location>
</feature>
<keyword evidence="5" id="KW-0732">Signal</keyword>
<feature type="domain" description="TonB-dependent receptor plug" evidence="7">
    <location>
        <begin position="60"/>
        <end position="181"/>
    </location>
</feature>
<evidence type="ECO:0008006" key="10">
    <source>
        <dbReference type="Google" id="ProtNLM"/>
    </source>
</evidence>
<evidence type="ECO:0000259" key="6">
    <source>
        <dbReference type="Pfam" id="PF00593"/>
    </source>
</evidence>
<evidence type="ECO:0000313" key="8">
    <source>
        <dbReference type="EMBL" id="ANO50183.1"/>
    </source>
</evidence>
<dbReference type="InterPro" id="IPR000531">
    <property type="entry name" value="Beta-barrel_TonB"/>
</dbReference>
<feature type="domain" description="TonB-dependent receptor-like beta-barrel" evidence="6">
    <location>
        <begin position="432"/>
        <end position="989"/>
    </location>
</feature>